<reference evidence="2" key="2">
    <citation type="submission" date="2020-09" db="EMBL/GenBank/DDBJ databases">
        <authorList>
            <person name="Sun Q."/>
            <person name="Kim S."/>
        </authorList>
    </citation>
    <scope>NUCLEOTIDE SEQUENCE</scope>
    <source>
        <strain evidence="2">KCTC 32296</strain>
    </source>
</reference>
<reference evidence="2" key="1">
    <citation type="journal article" date="2014" name="Int. J. Syst. Evol. Microbiol.">
        <title>Complete genome sequence of Corynebacterium casei LMG S-19264T (=DSM 44701T), isolated from a smear-ripened cheese.</title>
        <authorList>
            <consortium name="US DOE Joint Genome Institute (JGI-PGF)"/>
            <person name="Walter F."/>
            <person name="Albersmeier A."/>
            <person name="Kalinowski J."/>
            <person name="Ruckert C."/>
        </authorList>
    </citation>
    <scope>NUCLEOTIDE SEQUENCE</scope>
    <source>
        <strain evidence="2">KCTC 32296</strain>
    </source>
</reference>
<sequence>MVRLSVAPACPGQQRQDIALKGIGNKERDDFSRLLVHLSRASQINPLLNKAIESPKRQKEKRAFQRPTRAKGSSF</sequence>
<evidence type="ECO:0000313" key="3">
    <source>
        <dbReference type="Proteomes" id="UP000662572"/>
    </source>
</evidence>
<protein>
    <submittedName>
        <fullName evidence="2">Uncharacterized protein</fullName>
    </submittedName>
</protein>
<dbReference type="EMBL" id="BMZB01000002">
    <property type="protein sequence ID" value="GGZ32542.1"/>
    <property type="molecule type" value="Genomic_DNA"/>
</dbReference>
<name>A0A918Q430_9CAUL</name>
<feature type="compositionally biased region" description="Basic and acidic residues" evidence="1">
    <location>
        <begin position="54"/>
        <end position="63"/>
    </location>
</feature>
<dbReference type="Proteomes" id="UP000662572">
    <property type="component" value="Unassembled WGS sequence"/>
</dbReference>
<gene>
    <name evidence="2" type="ORF">GCM10011273_18380</name>
</gene>
<proteinExistence type="predicted"/>
<evidence type="ECO:0000313" key="2">
    <source>
        <dbReference type="EMBL" id="GGZ32542.1"/>
    </source>
</evidence>
<dbReference type="AlphaFoldDB" id="A0A918Q430"/>
<feature type="region of interest" description="Disordered" evidence="1">
    <location>
        <begin position="54"/>
        <end position="75"/>
    </location>
</feature>
<accession>A0A918Q430</accession>
<organism evidence="2 3">
    <name type="scientific">Asticcacaulis endophyticus</name>
    <dbReference type="NCBI Taxonomy" id="1395890"/>
    <lineage>
        <taxon>Bacteria</taxon>
        <taxon>Pseudomonadati</taxon>
        <taxon>Pseudomonadota</taxon>
        <taxon>Alphaproteobacteria</taxon>
        <taxon>Caulobacterales</taxon>
        <taxon>Caulobacteraceae</taxon>
        <taxon>Asticcacaulis</taxon>
    </lineage>
</organism>
<keyword evidence="3" id="KW-1185">Reference proteome</keyword>
<evidence type="ECO:0000256" key="1">
    <source>
        <dbReference type="SAM" id="MobiDB-lite"/>
    </source>
</evidence>
<comment type="caution">
    <text evidence="2">The sequence shown here is derived from an EMBL/GenBank/DDBJ whole genome shotgun (WGS) entry which is preliminary data.</text>
</comment>